<dbReference type="EMBL" id="FNAC01000028">
    <property type="protein sequence ID" value="SDD40932.1"/>
    <property type="molecule type" value="Genomic_DNA"/>
</dbReference>
<dbReference type="STRING" id="686796.SAMN04488104_102852"/>
<dbReference type="Proteomes" id="UP000199060">
    <property type="component" value="Unassembled WGS sequence"/>
</dbReference>
<dbReference type="AlphaFoldDB" id="A0A1G6UHU3"/>
<evidence type="ECO:0000313" key="2">
    <source>
        <dbReference type="Proteomes" id="UP000199060"/>
    </source>
</evidence>
<dbReference type="Gene3D" id="3.40.50.2000">
    <property type="entry name" value="Glycogen Phosphorylase B"/>
    <property type="match status" value="2"/>
</dbReference>
<dbReference type="OrthoDB" id="1220440at2"/>
<gene>
    <name evidence="1" type="ORF">SAMN04488104_102852</name>
</gene>
<dbReference type="SUPFAM" id="SSF53756">
    <property type="entry name" value="UDP-Glycosyltransferase/glycogen phosphorylase"/>
    <property type="match status" value="1"/>
</dbReference>
<evidence type="ECO:0000313" key="1">
    <source>
        <dbReference type="EMBL" id="SDD40932.1"/>
    </source>
</evidence>
<accession>A0A1G6UHU3</accession>
<reference evidence="2" key="1">
    <citation type="submission" date="2016-10" db="EMBL/GenBank/DDBJ databases">
        <authorList>
            <person name="Varghese N."/>
            <person name="Submissions S."/>
        </authorList>
    </citation>
    <scope>NUCLEOTIDE SEQUENCE [LARGE SCALE GENOMIC DNA]</scope>
    <source>
        <strain evidence="2">DSM 23095</strain>
    </source>
</reference>
<dbReference type="RefSeq" id="WP_087940079.1">
    <property type="nucleotide sequence ID" value="NZ_FNAC01000028.1"/>
</dbReference>
<name>A0A1G6UHU3_9BACT</name>
<protein>
    <submittedName>
        <fullName evidence="1">Uncharacterized protein</fullName>
    </submittedName>
</protein>
<organism evidence="1 2">
    <name type="scientific">Algoriphagus faecimaris</name>
    <dbReference type="NCBI Taxonomy" id="686796"/>
    <lineage>
        <taxon>Bacteria</taxon>
        <taxon>Pseudomonadati</taxon>
        <taxon>Bacteroidota</taxon>
        <taxon>Cytophagia</taxon>
        <taxon>Cytophagales</taxon>
        <taxon>Cyclobacteriaceae</taxon>
        <taxon>Algoriphagus</taxon>
    </lineage>
</organism>
<sequence>MAKGRKLVFISWDSESSNYLETLFFPIFKRLSEQCEIEVSTLQFSWADDEEIARIQGLARSSNINYRHFSVHRGPIASLGAFFSLWKQRKVIEKILKTEQFDWIMPRSTMPALLIRILFRKIDQLPSQLIFDADGLPIQERLDFTGLKKGSIMHRLLSSIEHFILHRSDRILTRSHCAIDLHLESYPMLSRDKFFKVINGREASFFIRDENVRQRIRRELGLSSEEILLVHSGSLGAAYNLKPVVQLLKKSEKLKLLLLTRGGEEVMNQFPISIRSRVQLIKGNFKEVPSYLSAADIGVALRTSAPSLCGLAPIKIGEYLLNGLPVWLSKGIGDTLQDLGHSEVCCFEEMDIDLVLQWIENLPAGSDKEARELGLVYYAMDQSLESYRRALSC</sequence>
<keyword evidence="2" id="KW-1185">Reference proteome</keyword>
<proteinExistence type="predicted"/>